<feature type="region of interest" description="Disordered" evidence="1">
    <location>
        <begin position="44"/>
        <end position="63"/>
    </location>
</feature>
<accession>A0AAV4QFI0</accession>
<gene>
    <name evidence="2" type="ORF">CDAR_592581</name>
</gene>
<dbReference type="AlphaFoldDB" id="A0AAV4QFI0"/>
<protein>
    <submittedName>
        <fullName evidence="2">Uncharacterized protein</fullName>
    </submittedName>
</protein>
<keyword evidence="3" id="KW-1185">Reference proteome</keyword>
<organism evidence="2 3">
    <name type="scientific">Caerostris darwini</name>
    <dbReference type="NCBI Taxonomy" id="1538125"/>
    <lineage>
        <taxon>Eukaryota</taxon>
        <taxon>Metazoa</taxon>
        <taxon>Ecdysozoa</taxon>
        <taxon>Arthropoda</taxon>
        <taxon>Chelicerata</taxon>
        <taxon>Arachnida</taxon>
        <taxon>Araneae</taxon>
        <taxon>Araneomorphae</taxon>
        <taxon>Entelegynae</taxon>
        <taxon>Araneoidea</taxon>
        <taxon>Araneidae</taxon>
        <taxon>Caerostris</taxon>
    </lineage>
</organism>
<dbReference type="EMBL" id="BPLQ01004517">
    <property type="protein sequence ID" value="GIY08473.1"/>
    <property type="molecule type" value="Genomic_DNA"/>
</dbReference>
<sequence length="162" mass="18097">MHHQTFFHDEYEEDITSSPSWQHVTKCPAAPEPERSLLATDSLTAGLPHPHSLTTSEGHRPLNKQIVKEGGNRIGRGEDGPVAIYCPNPPPAEGELSCSAEFAAREPPVMLIYISFSAIRPPPLLICPPFVLRCPWRWANLTNNPFARGHPQTEREPQVEMF</sequence>
<dbReference type="Proteomes" id="UP001054837">
    <property type="component" value="Unassembled WGS sequence"/>
</dbReference>
<proteinExistence type="predicted"/>
<evidence type="ECO:0000313" key="3">
    <source>
        <dbReference type="Proteomes" id="UP001054837"/>
    </source>
</evidence>
<evidence type="ECO:0000313" key="2">
    <source>
        <dbReference type="EMBL" id="GIY08473.1"/>
    </source>
</evidence>
<reference evidence="2 3" key="1">
    <citation type="submission" date="2021-06" db="EMBL/GenBank/DDBJ databases">
        <title>Caerostris darwini draft genome.</title>
        <authorList>
            <person name="Kono N."/>
            <person name="Arakawa K."/>
        </authorList>
    </citation>
    <scope>NUCLEOTIDE SEQUENCE [LARGE SCALE GENOMIC DNA]</scope>
</reference>
<name>A0AAV4QFI0_9ARAC</name>
<evidence type="ECO:0000256" key="1">
    <source>
        <dbReference type="SAM" id="MobiDB-lite"/>
    </source>
</evidence>
<comment type="caution">
    <text evidence="2">The sequence shown here is derived from an EMBL/GenBank/DDBJ whole genome shotgun (WGS) entry which is preliminary data.</text>
</comment>
<feature type="region of interest" description="Disordered" evidence="1">
    <location>
        <begin position="1"/>
        <end position="29"/>
    </location>
</feature>